<evidence type="ECO:0000313" key="2">
    <source>
        <dbReference type="EMBL" id="GJT73115.1"/>
    </source>
</evidence>
<sequence length="386" mass="44195">MRSLTHVEKHVGVEWFGPDPNFYMLAKLDEENQLAHMSLMKNSVELELKGYDTCHHCIEVGQCKRNCPAYLAELIKKKKQVGTASSSDVFIIELFSFPTKSWVYDTSCGTIICNTKQGFRIEKKLKRGSLYLYVGNGVRAQVEAIRSFDLVLPNGLVICLDNCHYAPTITRGVVSVSRLVGQMDVVQCFTNYGILVSKNDVLYFNVVARDDIYEIDMHNLVPNVNSIYNVAIQSLVKRDTPDKLQQRSVKCIFIGYPKETMGYYFYFPPENKIVVAKGCVKTAFLNGYLDEDIYMVQPEGFVDPNHPRKVCKLQRSIYGLKQASRSWNKRFDEEIKRWDWKRFQAEECTMQCLLQNLKYIAASEACHGKLFGLGNLSQGLVLYNDK</sequence>
<dbReference type="InterPro" id="IPR013103">
    <property type="entry name" value="RVT_2"/>
</dbReference>
<gene>
    <name evidence="2" type="ORF">Tco_1032401</name>
</gene>
<dbReference type="EMBL" id="BQNB010018323">
    <property type="protein sequence ID" value="GJT73115.1"/>
    <property type="molecule type" value="Genomic_DNA"/>
</dbReference>
<protein>
    <submittedName>
        <fullName evidence="2">Retrotransposon protein, putative, ty1-copia subclass</fullName>
    </submittedName>
</protein>
<keyword evidence="3" id="KW-1185">Reference proteome</keyword>
<dbReference type="Proteomes" id="UP001151760">
    <property type="component" value="Unassembled WGS sequence"/>
</dbReference>
<feature type="domain" description="Reverse transcriptase Ty1/copia-type" evidence="1">
    <location>
        <begin position="272"/>
        <end position="347"/>
    </location>
</feature>
<name>A0ABQ5GBQ6_9ASTR</name>
<organism evidence="2 3">
    <name type="scientific">Tanacetum coccineum</name>
    <dbReference type="NCBI Taxonomy" id="301880"/>
    <lineage>
        <taxon>Eukaryota</taxon>
        <taxon>Viridiplantae</taxon>
        <taxon>Streptophyta</taxon>
        <taxon>Embryophyta</taxon>
        <taxon>Tracheophyta</taxon>
        <taxon>Spermatophyta</taxon>
        <taxon>Magnoliopsida</taxon>
        <taxon>eudicotyledons</taxon>
        <taxon>Gunneridae</taxon>
        <taxon>Pentapetalae</taxon>
        <taxon>asterids</taxon>
        <taxon>campanulids</taxon>
        <taxon>Asterales</taxon>
        <taxon>Asteraceae</taxon>
        <taxon>Asteroideae</taxon>
        <taxon>Anthemideae</taxon>
        <taxon>Anthemidinae</taxon>
        <taxon>Tanacetum</taxon>
    </lineage>
</organism>
<reference evidence="2" key="1">
    <citation type="journal article" date="2022" name="Int. J. Mol. Sci.">
        <title>Draft Genome of Tanacetum Coccineum: Genomic Comparison of Closely Related Tanacetum-Family Plants.</title>
        <authorList>
            <person name="Yamashiro T."/>
            <person name="Shiraishi A."/>
            <person name="Nakayama K."/>
            <person name="Satake H."/>
        </authorList>
    </citation>
    <scope>NUCLEOTIDE SEQUENCE</scope>
</reference>
<evidence type="ECO:0000313" key="3">
    <source>
        <dbReference type="Proteomes" id="UP001151760"/>
    </source>
</evidence>
<proteinExistence type="predicted"/>
<accession>A0ABQ5GBQ6</accession>
<reference evidence="2" key="2">
    <citation type="submission" date="2022-01" db="EMBL/GenBank/DDBJ databases">
        <authorList>
            <person name="Yamashiro T."/>
            <person name="Shiraishi A."/>
            <person name="Satake H."/>
            <person name="Nakayama K."/>
        </authorList>
    </citation>
    <scope>NUCLEOTIDE SEQUENCE</scope>
</reference>
<evidence type="ECO:0000259" key="1">
    <source>
        <dbReference type="Pfam" id="PF07727"/>
    </source>
</evidence>
<comment type="caution">
    <text evidence="2">The sequence shown here is derived from an EMBL/GenBank/DDBJ whole genome shotgun (WGS) entry which is preliminary data.</text>
</comment>
<dbReference type="Pfam" id="PF07727">
    <property type="entry name" value="RVT_2"/>
    <property type="match status" value="1"/>
</dbReference>